<sequence>MDQAGADPNGGADGIKALPLAGCSGVIQVIKPLVEAGADPNVTDMGGSKPIEVAAVIGNRSGVEVLIPVTSPIPSCVGWSINGIMKQANSKKFKKKMNRKAMEYFLEATSRGTSAFQRKEYWLAVYWYSKQWVT</sequence>
<dbReference type="EMBL" id="JAJJMB010000969">
    <property type="protein sequence ID" value="KAI3959837.1"/>
    <property type="molecule type" value="Genomic_DNA"/>
</dbReference>
<keyword evidence="3" id="KW-1185">Reference proteome</keyword>
<dbReference type="SUPFAM" id="SSF48403">
    <property type="entry name" value="Ankyrin repeat"/>
    <property type="match status" value="1"/>
</dbReference>
<keyword evidence="1" id="KW-0040">ANK repeat</keyword>
<dbReference type="PANTHER" id="PTHR46224">
    <property type="entry name" value="ANKYRIN REPEAT FAMILY PROTEIN"/>
    <property type="match status" value="1"/>
</dbReference>
<protein>
    <submittedName>
        <fullName evidence="2">Uncharacterized protein</fullName>
    </submittedName>
</protein>
<name>A0AAD4TJN8_9MAGN</name>
<dbReference type="InterPro" id="IPR002110">
    <property type="entry name" value="Ankyrin_rpt"/>
</dbReference>
<evidence type="ECO:0000313" key="3">
    <source>
        <dbReference type="Proteomes" id="UP001202328"/>
    </source>
</evidence>
<organism evidence="2 3">
    <name type="scientific">Papaver atlanticum</name>
    <dbReference type="NCBI Taxonomy" id="357466"/>
    <lineage>
        <taxon>Eukaryota</taxon>
        <taxon>Viridiplantae</taxon>
        <taxon>Streptophyta</taxon>
        <taxon>Embryophyta</taxon>
        <taxon>Tracheophyta</taxon>
        <taxon>Spermatophyta</taxon>
        <taxon>Magnoliopsida</taxon>
        <taxon>Ranunculales</taxon>
        <taxon>Papaveraceae</taxon>
        <taxon>Papaveroideae</taxon>
        <taxon>Papaver</taxon>
    </lineage>
</organism>
<proteinExistence type="predicted"/>
<dbReference type="Gene3D" id="1.25.40.20">
    <property type="entry name" value="Ankyrin repeat-containing domain"/>
    <property type="match status" value="1"/>
</dbReference>
<dbReference type="PROSITE" id="PS50088">
    <property type="entry name" value="ANK_REPEAT"/>
    <property type="match status" value="1"/>
</dbReference>
<dbReference type="Proteomes" id="UP001202328">
    <property type="component" value="Unassembled WGS sequence"/>
</dbReference>
<dbReference type="InterPro" id="IPR036770">
    <property type="entry name" value="Ankyrin_rpt-contain_sf"/>
</dbReference>
<dbReference type="PROSITE" id="PS50297">
    <property type="entry name" value="ANK_REP_REGION"/>
    <property type="match status" value="1"/>
</dbReference>
<evidence type="ECO:0000256" key="1">
    <source>
        <dbReference type="PROSITE-ProRule" id="PRU00023"/>
    </source>
</evidence>
<evidence type="ECO:0000313" key="2">
    <source>
        <dbReference type="EMBL" id="KAI3959837.1"/>
    </source>
</evidence>
<accession>A0AAD4TJN8</accession>
<dbReference type="PANTHER" id="PTHR46224:SF67">
    <property type="entry name" value="HSP70-HSP90 ORGANIZING PROTEIN 3-LIKE"/>
    <property type="match status" value="1"/>
</dbReference>
<reference evidence="2" key="1">
    <citation type="submission" date="2022-04" db="EMBL/GenBank/DDBJ databases">
        <title>A functionally conserved STORR gene fusion in Papaver species that diverged 16.8 million years ago.</title>
        <authorList>
            <person name="Catania T."/>
        </authorList>
    </citation>
    <scope>NUCLEOTIDE SEQUENCE</scope>
    <source>
        <strain evidence="2">S-188037</strain>
    </source>
</reference>
<gene>
    <name evidence="2" type="ORF">MKW98_029874</name>
</gene>
<dbReference type="InterPro" id="IPR051616">
    <property type="entry name" value="Cul2-RING_E3_ligase_SR"/>
</dbReference>
<dbReference type="AlphaFoldDB" id="A0AAD4TJN8"/>
<comment type="caution">
    <text evidence="2">The sequence shown here is derived from an EMBL/GenBank/DDBJ whole genome shotgun (WGS) entry which is preliminary data.</text>
</comment>
<feature type="repeat" description="ANK" evidence="1">
    <location>
        <begin position="13"/>
        <end position="45"/>
    </location>
</feature>